<feature type="signal peptide" evidence="4">
    <location>
        <begin position="1"/>
        <end position="17"/>
    </location>
</feature>
<keyword evidence="2" id="KW-0378">Hydrolase</keyword>
<accession>A0A0F4YUN7</accession>
<comment type="similarity">
    <text evidence="1">Belongs to the isochorismatase family.</text>
</comment>
<protein>
    <recommendedName>
        <fullName evidence="5">Isochorismatase-like domain-containing protein</fullName>
    </recommendedName>
</protein>
<feature type="domain" description="Isochorismatase-like" evidence="5">
    <location>
        <begin position="276"/>
        <end position="354"/>
    </location>
</feature>
<dbReference type="PANTHER" id="PTHR43540">
    <property type="entry name" value="PEROXYUREIDOACRYLATE/UREIDOACRYLATE AMIDOHYDROLASE-RELATED"/>
    <property type="match status" value="1"/>
</dbReference>
<dbReference type="CDD" id="cd00431">
    <property type="entry name" value="cysteine_hydrolases"/>
    <property type="match status" value="1"/>
</dbReference>
<dbReference type="Gene3D" id="3.40.50.850">
    <property type="entry name" value="Isochorismatase-like"/>
    <property type="match status" value="1"/>
</dbReference>
<evidence type="ECO:0000313" key="7">
    <source>
        <dbReference type="Proteomes" id="UP000053958"/>
    </source>
</evidence>
<feature type="compositionally biased region" description="Polar residues" evidence="3">
    <location>
        <begin position="53"/>
        <end position="69"/>
    </location>
</feature>
<dbReference type="OrthoDB" id="167809at2759"/>
<keyword evidence="7" id="KW-1185">Reference proteome</keyword>
<dbReference type="InterPro" id="IPR036380">
    <property type="entry name" value="Isochorismatase-like_sf"/>
</dbReference>
<keyword evidence="4" id="KW-0732">Signal</keyword>
<comment type="caution">
    <text evidence="6">The sequence shown here is derived from an EMBL/GenBank/DDBJ whole genome shotgun (WGS) entry which is preliminary data.</text>
</comment>
<evidence type="ECO:0000313" key="6">
    <source>
        <dbReference type="EMBL" id="KKA21810.1"/>
    </source>
</evidence>
<dbReference type="EMBL" id="LASV01000167">
    <property type="protein sequence ID" value="KKA21810.1"/>
    <property type="molecule type" value="Genomic_DNA"/>
</dbReference>
<dbReference type="InterPro" id="IPR000868">
    <property type="entry name" value="Isochorismatase-like_dom"/>
</dbReference>
<feature type="region of interest" description="Disordered" evidence="3">
    <location>
        <begin position="48"/>
        <end position="98"/>
    </location>
</feature>
<dbReference type="GeneID" id="25316504"/>
<gene>
    <name evidence="6" type="ORF">T310_4156</name>
</gene>
<evidence type="ECO:0000256" key="3">
    <source>
        <dbReference type="SAM" id="MobiDB-lite"/>
    </source>
</evidence>
<dbReference type="InterPro" id="IPR050272">
    <property type="entry name" value="Isochorismatase-like_hydrls"/>
</dbReference>
<dbReference type="Proteomes" id="UP000053958">
    <property type="component" value="Unassembled WGS sequence"/>
</dbReference>
<name>A0A0F4YUN7_RASE3</name>
<dbReference type="SUPFAM" id="SSF52499">
    <property type="entry name" value="Isochorismatase-like hydrolases"/>
    <property type="match status" value="1"/>
</dbReference>
<dbReference type="AlphaFoldDB" id="A0A0F4YUN7"/>
<proteinExistence type="inferred from homology"/>
<reference evidence="6 7" key="1">
    <citation type="submission" date="2015-04" db="EMBL/GenBank/DDBJ databases">
        <authorList>
            <person name="Heijne W.H."/>
            <person name="Fedorova N.D."/>
            <person name="Nierman W.C."/>
            <person name="Vollebregt A.W."/>
            <person name="Zhao Z."/>
            <person name="Wu L."/>
            <person name="Kumar M."/>
            <person name="Stam H."/>
            <person name="van den Berg M.A."/>
            <person name="Pel H.J."/>
        </authorList>
    </citation>
    <scope>NUCLEOTIDE SEQUENCE [LARGE SCALE GENOMIC DNA]</scope>
    <source>
        <strain evidence="6 7">CBS 393.64</strain>
    </source>
</reference>
<dbReference type="RefSeq" id="XP_013328422.1">
    <property type="nucleotide sequence ID" value="XM_013472968.1"/>
</dbReference>
<organism evidence="6 7">
    <name type="scientific">Rasamsonia emersonii (strain ATCC 16479 / CBS 393.64 / IMI 116815)</name>
    <dbReference type="NCBI Taxonomy" id="1408163"/>
    <lineage>
        <taxon>Eukaryota</taxon>
        <taxon>Fungi</taxon>
        <taxon>Dikarya</taxon>
        <taxon>Ascomycota</taxon>
        <taxon>Pezizomycotina</taxon>
        <taxon>Eurotiomycetes</taxon>
        <taxon>Eurotiomycetidae</taxon>
        <taxon>Eurotiales</taxon>
        <taxon>Trichocomaceae</taxon>
        <taxon>Rasamsonia</taxon>
    </lineage>
</organism>
<evidence type="ECO:0000256" key="2">
    <source>
        <dbReference type="ARBA" id="ARBA00022801"/>
    </source>
</evidence>
<dbReference type="GO" id="GO:0016787">
    <property type="term" value="F:hydrolase activity"/>
    <property type="evidence" value="ECO:0007669"/>
    <property type="project" value="UniProtKB-KW"/>
</dbReference>
<feature type="chain" id="PRO_5002482015" description="Isochorismatase-like domain-containing protein" evidence="4">
    <location>
        <begin position="18"/>
        <end position="438"/>
    </location>
</feature>
<evidence type="ECO:0000256" key="1">
    <source>
        <dbReference type="ARBA" id="ARBA00006336"/>
    </source>
</evidence>
<evidence type="ECO:0000259" key="5">
    <source>
        <dbReference type="Pfam" id="PF00857"/>
    </source>
</evidence>
<dbReference type="STRING" id="1408163.A0A0F4YUN7"/>
<sequence length="438" mass="48524">MAALPIWFLLPSSSGAASELSPHGCLFWQKDHEERVRFVFFRKRHSTPRRTMAPTSEPSPIGKQPTNHWTYDPDTGLIDLSRQSSRNGDDGPTTPKKKFLTLETATNPIRFDPAKSALVIIDMQNFFLSPALRGGGQQQPSPGIQAANKLLSTGIPAARKHGIRVVWVNWGLTDAEVETMPPAVMKAFGVYESVDDDAIDKNGEDQGQGQEEVAVPLKTPRKRKNRNVYKGLGVDLGPIDLGDGKIVEGGRILMRDSWNAALYPPLEEEYRRGSSQAPPDVWIHKNRMSALWGQGTDLEKFLQKGGITTLFFAGVNTDQCVGGTLMDAFSKGYDCILLRDGAATSSPGFATEAWEWNCAHTWGFLTSCEALMNCVVDNGRTIRSDTQSCLQYRGINQSINQKRSSCDFMASSGHTPYRRTELDAILIIKAEKYRVDRL</sequence>
<dbReference type="Pfam" id="PF00857">
    <property type="entry name" value="Isochorismatase"/>
    <property type="match status" value="1"/>
</dbReference>
<evidence type="ECO:0000256" key="4">
    <source>
        <dbReference type="SAM" id="SignalP"/>
    </source>
</evidence>
<dbReference type="PANTHER" id="PTHR43540:SF9">
    <property type="entry name" value="FAMILY HYDROLASE, PUTATIVE (AFU_ORTHOLOGUE AFUA_2G08700)-RELATED"/>
    <property type="match status" value="1"/>
</dbReference>